<evidence type="ECO:0000313" key="2">
    <source>
        <dbReference type="Proteomes" id="UP000677016"/>
    </source>
</evidence>
<accession>A0A941DA14</accession>
<evidence type="ECO:0000313" key="1">
    <source>
        <dbReference type="EMBL" id="MBR7743207.1"/>
    </source>
</evidence>
<gene>
    <name evidence="1" type="ORF">KC207_07885</name>
</gene>
<dbReference type="SUPFAM" id="SSF56112">
    <property type="entry name" value="Protein kinase-like (PK-like)"/>
    <property type="match status" value="1"/>
</dbReference>
<proteinExistence type="predicted"/>
<protein>
    <submittedName>
        <fullName evidence="1">Phosphotransferase</fullName>
    </submittedName>
</protein>
<sequence length="335" mass="36082">MRDLPALWASAAWRDDLERWLLPALDAACTPATGPVEQVHVRFWSTVLRVPTAAGAVWVKENAPSQAFEASLVHAVDRFAPGRTPPVVAAEPATGRLATRDAGTPLGERDDVPDEAWVALVSAWGGLQRDLADHGADVLATGITPFPEREAADWAAGLADRLAALPPEDPRRLSGGERRHVEDGLALVEAAADALSGAPLPDSLQHNDLHLGNALAGAGGAIAFIDLGDAVWAHPLTALRIPLWTLAERRGADDPFVRRVRDAALEPWADLVDAGDLRALLPAADRLSALHRVLSWQRLVDDVPLHAVPDLYRRAAAEWLLVATDPDPYDRWLRS</sequence>
<dbReference type="EMBL" id="JAGSNF010000009">
    <property type="protein sequence ID" value="MBR7743207.1"/>
    <property type="molecule type" value="Genomic_DNA"/>
</dbReference>
<dbReference type="AlphaFoldDB" id="A0A941DA14"/>
<name>A0A941DA14_9MICO</name>
<reference evidence="1" key="1">
    <citation type="submission" date="2021-04" db="EMBL/GenBank/DDBJ databases">
        <title>Phycicoccus avicenniae sp. nov., a novel endophytic actinomycetes isolated from branch of Avicennia mariana.</title>
        <authorList>
            <person name="Tuo L."/>
        </authorList>
    </citation>
    <scope>NUCLEOTIDE SEQUENCE</scope>
    <source>
        <strain evidence="1">BSK3Z-2</strain>
    </source>
</reference>
<dbReference type="InterPro" id="IPR011009">
    <property type="entry name" value="Kinase-like_dom_sf"/>
</dbReference>
<keyword evidence="2" id="KW-1185">Reference proteome</keyword>
<organism evidence="1 2">
    <name type="scientific">Phycicoccus avicenniae</name>
    <dbReference type="NCBI Taxonomy" id="2828860"/>
    <lineage>
        <taxon>Bacteria</taxon>
        <taxon>Bacillati</taxon>
        <taxon>Actinomycetota</taxon>
        <taxon>Actinomycetes</taxon>
        <taxon>Micrococcales</taxon>
        <taxon>Intrasporangiaceae</taxon>
        <taxon>Phycicoccus</taxon>
    </lineage>
</organism>
<dbReference type="RefSeq" id="WP_211602452.1">
    <property type="nucleotide sequence ID" value="NZ_JAGSNF010000009.1"/>
</dbReference>
<dbReference type="Proteomes" id="UP000677016">
    <property type="component" value="Unassembled WGS sequence"/>
</dbReference>
<comment type="caution">
    <text evidence="1">The sequence shown here is derived from an EMBL/GenBank/DDBJ whole genome shotgun (WGS) entry which is preliminary data.</text>
</comment>